<gene>
    <name evidence="3" type="ORF">CALMAC_LOCUS14392</name>
</gene>
<dbReference type="Pfam" id="PF00415">
    <property type="entry name" value="RCC1"/>
    <property type="match status" value="3"/>
</dbReference>
<feature type="repeat" description="RCC1" evidence="2">
    <location>
        <begin position="454"/>
        <end position="496"/>
    </location>
</feature>
<dbReference type="OrthoDB" id="6700668at2759"/>
<keyword evidence="4" id="KW-1185">Reference proteome</keyword>
<feature type="repeat" description="RCC1" evidence="2">
    <location>
        <begin position="401"/>
        <end position="453"/>
    </location>
</feature>
<reference evidence="3 4" key="1">
    <citation type="submission" date="2019-01" db="EMBL/GenBank/DDBJ databases">
        <authorList>
            <person name="Sayadi A."/>
        </authorList>
    </citation>
    <scope>NUCLEOTIDE SEQUENCE [LARGE SCALE GENOMIC DNA]</scope>
</reference>
<accession>A0A653D4U6</accession>
<dbReference type="SUPFAM" id="SSF50985">
    <property type="entry name" value="RCC1/BLIP-II"/>
    <property type="match status" value="1"/>
</dbReference>
<name>A0A653D4U6_CALMS</name>
<dbReference type="AlphaFoldDB" id="A0A653D4U6"/>
<evidence type="ECO:0008006" key="5">
    <source>
        <dbReference type="Google" id="ProtNLM"/>
    </source>
</evidence>
<proteinExistence type="predicted"/>
<evidence type="ECO:0000256" key="1">
    <source>
        <dbReference type="ARBA" id="ARBA00022737"/>
    </source>
</evidence>
<dbReference type="PRINTS" id="PR00633">
    <property type="entry name" value="RCCNDNSATION"/>
</dbReference>
<dbReference type="InterPro" id="IPR051625">
    <property type="entry name" value="Signaling_Regulatory_Domain"/>
</dbReference>
<dbReference type="PANTHER" id="PTHR22872">
    <property type="entry name" value="BTK-BINDING PROTEIN-RELATED"/>
    <property type="match status" value="1"/>
</dbReference>
<sequence>MENTYTDVELDFFEFEPTNSTWATKSTDNIANRDLVQSMYDVLLQNKEIKVLPATPASYNDVQVLPSFQYDAPSVSELNQYVITLLTSQLQLAKEVCSSTQFAVILKQRLLILRRIYHALLVRYHDKGNCETQSPSEPSCSTISLLPSVPRDVTTGSQALLEIGVKTGLSFLFSLLQQNWQVSGILGIPSLCNSVLETTIDLIRKLPPLCLANDSQLTDLGITSLEQVSEFLKNAVLHETAADEKGKLLSCEILLSIALQRGSLRYLLEWMSMALDASSMNKVLSSKLFRSGISEIEGGKQTARTNQSSGNEEEMSIYKAALYLIEVLASMAVNYSGGCASEADAGPFENSEVYIWGSNSSYQLAEGNQELILLPTKSKTFQQVQQMEAGQYCTFAVHADGHVTACGKGSYGRLGLGETANQSTPKPIPLDRPIRQLSSSKGSDGHTLALTEDGWVYSWGDGDYGKLGHGNCVTYKTPERILVPFAGKVVKYVHAG</sequence>
<dbReference type="Proteomes" id="UP000410492">
    <property type="component" value="Unassembled WGS sequence"/>
</dbReference>
<feature type="non-terminal residue" evidence="3">
    <location>
        <position position="496"/>
    </location>
</feature>
<dbReference type="PROSITE" id="PS50012">
    <property type="entry name" value="RCC1_3"/>
    <property type="match status" value="3"/>
</dbReference>
<keyword evidence="1" id="KW-0677">Repeat</keyword>
<evidence type="ECO:0000313" key="3">
    <source>
        <dbReference type="EMBL" id="VEN55125.1"/>
    </source>
</evidence>
<dbReference type="InterPro" id="IPR009091">
    <property type="entry name" value="RCC1/BLIP-II"/>
</dbReference>
<protein>
    <recommendedName>
        <fullName evidence="5">HECT domain-containing protein</fullName>
    </recommendedName>
</protein>
<dbReference type="PANTHER" id="PTHR22872:SF6">
    <property type="entry name" value="E3 UBIQUITIN-PROTEIN LIGASE HERC1-RELATED"/>
    <property type="match status" value="1"/>
</dbReference>
<dbReference type="EMBL" id="CAACVG010010141">
    <property type="protein sequence ID" value="VEN55125.1"/>
    <property type="molecule type" value="Genomic_DNA"/>
</dbReference>
<feature type="repeat" description="RCC1" evidence="2">
    <location>
        <begin position="351"/>
        <end position="400"/>
    </location>
</feature>
<dbReference type="InterPro" id="IPR000408">
    <property type="entry name" value="Reg_chr_condens"/>
</dbReference>
<evidence type="ECO:0000256" key="2">
    <source>
        <dbReference type="PROSITE-ProRule" id="PRU00235"/>
    </source>
</evidence>
<evidence type="ECO:0000313" key="4">
    <source>
        <dbReference type="Proteomes" id="UP000410492"/>
    </source>
</evidence>
<dbReference type="Gene3D" id="2.130.10.30">
    <property type="entry name" value="Regulator of chromosome condensation 1/beta-lactamase-inhibitor protein II"/>
    <property type="match status" value="1"/>
</dbReference>
<organism evidence="3 4">
    <name type="scientific">Callosobruchus maculatus</name>
    <name type="common">Southern cowpea weevil</name>
    <name type="synonym">Pulse bruchid</name>
    <dbReference type="NCBI Taxonomy" id="64391"/>
    <lineage>
        <taxon>Eukaryota</taxon>
        <taxon>Metazoa</taxon>
        <taxon>Ecdysozoa</taxon>
        <taxon>Arthropoda</taxon>
        <taxon>Hexapoda</taxon>
        <taxon>Insecta</taxon>
        <taxon>Pterygota</taxon>
        <taxon>Neoptera</taxon>
        <taxon>Endopterygota</taxon>
        <taxon>Coleoptera</taxon>
        <taxon>Polyphaga</taxon>
        <taxon>Cucujiformia</taxon>
        <taxon>Chrysomeloidea</taxon>
        <taxon>Chrysomelidae</taxon>
        <taxon>Bruchinae</taxon>
        <taxon>Bruchini</taxon>
        <taxon>Callosobruchus</taxon>
    </lineage>
</organism>